<evidence type="ECO:0000256" key="6">
    <source>
        <dbReference type="SAM" id="MobiDB-lite"/>
    </source>
</evidence>
<dbReference type="GO" id="GO:0016020">
    <property type="term" value="C:membrane"/>
    <property type="evidence" value="ECO:0007669"/>
    <property type="project" value="InterPro"/>
</dbReference>
<accession>M7STX2</accession>
<evidence type="ECO:0000256" key="2">
    <source>
        <dbReference type="ARBA" id="ARBA00004922"/>
    </source>
</evidence>
<dbReference type="PANTHER" id="PTHR11742">
    <property type="entry name" value="MANNOSYL-OLIGOSACCHARIDE ALPHA-1,2-MANNOSIDASE-RELATED"/>
    <property type="match status" value="1"/>
</dbReference>
<protein>
    <submittedName>
        <fullName evidence="7">Putative glycoside hydrolase family 47 protein</fullName>
    </submittedName>
</protein>
<comment type="cofactor">
    <cofactor evidence="1">
        <name>Ca(2+)</name>
        <dbReference type="ChEBI" id="CHEBI:29108"/>
    </cofactor>
</comment>
<comment type="pathway">
    <text evidence="2">Protein modification; protein glycosylation.</text>
</comment>
<evidence type="ECO:0000313" key="7">
    <source>
        <dbReference type="EMBL" id="EMR67978.1"/>
    </source>
</evidence>
<feature type="compositionally biased region" description="Low complexity" evidence="6">
    <location>
        <begin position="36"/>
        <end position="53"/>
    </location>
</feature>
<dbReference type="Pfam" id="PF01532">
    <property type="entry name" value="Glyco_hydro_47"/>
    <property type="match status" value="1"/>
</dbReference>
<gene>
    <name evidence="7" type="ORF">UCREL1_5014</name>
</gene>
<reference evidence="8" key="1">
    <citation type="journal article" date="2013" name="Genome Announc.">
        <title>Draft genome sequence of the grapevine dieback fungus Eutypa lata UCR-EL1.</title>
        <authorList>
            <person name="Blanco-Ulate B."/>
            <person name="Rolshausen P.E."/>
            <person name="Cantu D."/>
        </authorList>
    </citation>
    <scope>NUCLEOTIDE SEQUENCE [LARGE SCALE GENOMIC DNA]</scope>
    <source>
        <strain evidence="8">UCR-EL1</strain>
    </source>
</reference>
<keyword evidence="4 7" id="KW-0378">Hydrolase</keyword>
<dbReference type="EMBL" id="KB706321">
    <property type="protein sequence ID" value="EMR67978.1"/>
    <property type="molecule type" value="Genomic_DNA"/>
</dbReference>
<evidence type="ECO:0000256" key="1">
    <source>
        <dbReference type="ARBA" id="ARBA00001913"/>
    </source>
</evidence>
<dbReference type="GO" id="GO:0005783">
    <property type="term" value="C:endoplasmic reticulum"/>
    <property type="evidence" value="ECO:0007669"/>
    <property type="project" value="TreeGrafter"/>
</dbReference>
<keyword evidence="5" id="KW-1015">Disulfide bond</keyword>
<dbReference type="GO" id="GO:0036503">
    <property type="term" value="P:ERAD pathway"/>
    <property type="evidence" value="ECO:0007669"/>
    <property type="project" value="UniProtKB-ARBA"/>
</dbReference>
<dbReference type="PANTHER" id="PTHR11742:SF89">
    <property type="entry name" value="ALPHA-1,2-MANNOSIDASE"/>
    <property type="match status" value="1"/>
</dbReference>
<comment type="similarity">
    <text evidence="3">Belongs to the glycosyl hydrolase 47 family.</text>
</comment>
<dbReference type="InterPro" id="IPR012341">
    <property type="entry name" value="6hp_glycosidase-like_sf"/>
</dbReference>
<dbReference type="KEGG" id="ela:UCREL1_5014"/>
<dbReference type="OrthoDB" id="8118055at2759"/>
<evidence type="ECO:0000313" key="8">
    <source>
        <dbReference type="Proteomes" id="UP000012174"/>
    </source>
</evidence>
<evidence type="ECO:0000256" key="3">
    <source>
        <dbReference type="ARBA" id="ARBA00007658"/>
    </source>
</evidence>
<organism evidence="7 8">
    <name type="scientific">Eutypa lata (strain UCR-EL1)</name>
    <name type="common">Grapevine dieback disease fungus</name>
    <name type="synonym">Eutypa armeniacae</name>
    <dbReference type="NCBI Taxonomy" id="1287681"/>
    <lineage>
        <taxon>Eukaryota</taxon>
        <taxon>Fungi</taxon>
        <taxon>Dikarya</taxon>
        <taxon>Ascomycota</taxon>
        <taxon>Pezizomycotina</taxon>
        <taxon>Sordariomycetes</taxon>
        <taxon>Xylariomycetidae</taxon>
        <taxon>Xylariales</taxon>
        <taxon>Diatrypaceae</taxon>
        <taxon>Eutypa</taxon>
    </lineage>
</organism>
<dbReference type="Gene3D" id="1.50.10.10">
    <property type="match status" value="2"/>
</dbReference>
<name>M7STX2_EUTLA</name>
<dbReference type="SUPFAM" id="SSF48225">
    <property type="entry name" value="Seven-hairpin glycosidases"/>
    <property type="match status" value="1"/>
</dbReference>
<dbReference type="HOGENOM" id="CLU_797025_0_0_1"/>
<dbReference type="InterPro" id="IPR050749">
    <property type="entry name" value="Glycosyl_Hydrolase_47"/>
</dbReference>
<evidence type="ECO:0000256" key="4">
    <source>
        <dbReference type="ARBA" id="ARBA00022801"/>
    </source>
</evidence>
<evidence type="ECO:0000256" key="5">
    <source>
        <dbReference type="ARBA" id="ARBA00023157"/>
    </source>
</evidence>
<dbReference type="UniPathway" id="UPA00378"/>
<proteinExistence type="inferred from homology"/>
<dbReference type="InterPro" id="IPR001382">
    <property type="entry name" value="Glyco_hydro_47"/>
</dbReference>
<dbReference type="STRING" id="1287681.M7STX2"/>
<dbReference type="InterPro" id="IPR036026">
    <property type="entry name" value="Seven-hairpin_glycosidases"/>
</dbReference>
<feature type="region of interest" description="Disordered" evidence="6">
    <location>
        <begin position="36"/>
        <end position="59"/>
    </location>
</feature>
<dbReference type="GO" id="GO:0005975">
    <property type="term" value="P:carbohydrate metabolic process"/>
    <property type="evidence" value="ECO:0007669"/>
    <property type="project" value="InterPro"/>
</dbReference>
<dbReference type="AlphaFoldDB" id="M7STX2"/>
<dbReference type="eggNOG" id="KOG2204">
    <property type="taxonomic scope" value="Eukaryota"/>
</dbReference>
<sequence length="348" mass="38676">MLTGRRRFLLPLGLAIIFLLFYSSWTFRGPPRFLSGSNSHGHSSSSSSSSSSPPHGPPFGPKVIDDPDYFWRLLPTHYPVETPRPLPTQRPKSLPKIQTTTFGKESAQDRETRLERQAAVKAAFERCWSSYRDLASPADELAPISGGARDNTFGGWGATLINVFETTIRYLGGFLAAYDLSGDQRLLRKAREVGDMLLGAFDTPNRMPITRWDVGAAARGDKKKDGQVAPGWALIAEVGSLCMEFTRLSLITGDPRWFDATEKIREVLEDQQEKTKLPGMWPISVNPRDEDFGTDTTFGLGAMADSVFEYLPKMTALLGGLVPSYEKMYTRAMDTAMKYNLCKPTSPF</sequence>
<dbReference type="GO" id="GO:0005509">
    <property type="term" value="F:calcium ion binding"/>
    <property type="evidence" value="ECO:0007669"/>
    <property type="project" value="InterPro"/>
</dbReference>
<dbReference type="GO" id="GO:0004571">
    <property type="term" value="F:mannosyl-oligosaccharide 1,2-alpha-mannosidase activity"/>
    <property type="evidence" value="ECO:0007669"/>
    <property type="project" value="InterPro"/>
</dbReference>
<dbReference type="Proteomes" id="UP000012174">
    <property type="component" value="Unassembled WGS sequence"/>
</dbReference>
<keyword evidence="8" id="KW-1185">Reference proteome</keyword>